<dbReference type="EMBL" id="CP081673">
    <property type="protein sequence ID" value="QZH65021.1"/>
    <property type="molecule type" value="Genomic_DNA"/>
</dbReference>
<gene>
    <name evidence="1" type="ORF">K6L26_23920</name>
</gene>
<accession>A0ACD1FDE2</accession>
<protein>
    <submittedName>
        <fullName evidence="1">Uncharacterized protein</fullName>
    </submittedName>
</protein>
<evidence type="ECO:0000313" key="1">
    <source>
        <dbReference type="EMBL" id="QZH65021.1"/>
    </source>
</evidence>
<reference evidence="1" key="1">
    <citation type="submission" date="2021-07" db="EMBL/GenBank/DDBJ databases">
        <title>Complete Genome Sequences of Mycobacterium farcinogenes Isolated from Clinical Specimens from Patients in Thailand.</title>
        <authorList>
            <person name="Sodsai P."/>
        </authorList>
    </citation>
    <scope>NUCLEOTIDE SEQUENCE</scope>
    <source>
        <strain evidence="1">BKK/CU-MFGFA-001</strain>
    </source>
</reference>
<keyword evidence="2" id="KW-1185">Reference proteome</keyword>
<sequence length="474" mass="50360">MSPAAGAASPPTRSEIEEWSTAHLSDAATTWRTAAAGSESAFDQHRQNVSAPGGTTWEGTAKDAALDRVAADIGVVGRQSSLLREAATLAENGSYDIKAALSDALEAITTAEADGFRVAEDLSLTDTREVDAAAANARQTAANEHAEDIRWAAQQLAAADKLVGDRLEAKAAELQGIRFEGEGDGRDGTVRFVDHETEDPETETDTRDDTGTGDADDPDADAETGDGDAPVVKDPKGQNEDYPNRNNDGTYRGENSRDGKDAEKAALDKREEDTGITLERQQVRATHPDVINPKTGKPQHRYYDAVEPTDDPDEYIGIEAKSHEGLDRTTDQERFDDAVTPDKPATATLDGREIRIIDTDLAYPPEGWDEAPADSGAESSGSETGGADAKVGGPSLPPGLTDRGAGGFGGVHAEGTVPTAPTPTPAHHFPDWGTHLTPQQMIDSDDPAMRVLGQQLLEQQRQRSGNVYDPDSMA</sequence>
<dbReference type="Proteomes" id="UP000825598">
    <property type="component" value="Chromosome"/>
</dbReference>
<name>A0ACD1FDE2_MYCFR</name>
<evidence type="ECO:0000313" key="2">
    <source>
        <dbReference type="Proteomes" id="UP000825598"/>
    </source>
</evidence>
<proteinExistence type="predicted"/>
<organism evidence="1 2">
    <name type="scientific">Mycolicibacterium farcinogenes</name>
    <name type="common">Mycobacterium farcinogenes</name>
    <dbReference type="NCBI Taxonomy" id="1802"/>
    <lineage>
        <taxon>Bacteria</taxon>
        <taxon>Bacillati</taxon>
        <taxon>Actinomycetota</taxon>
        <taxon>Actinomycetes</taxon>
        <taxon>Mycobacteriales</taxon>
        <taxon>Mycobacteriaceae</taxon>
        <taxon>Mycolicibacterium</taxon>
    </lineage>
</organism>